<evidence type="ECO:0000313" key="3">
    <source>
        <dbReference type="Proteomes" id="UP000235388"/>
    </source>
</evidence>
<dbReference type="Proteomes" id="UP000235388">
    <property type="component" value="Unassembled WGS sequence"/>
</dbReference>
<dbReference type="STRING" id="200324.A0A2N5UVU9"/>
<name>A0A2N5UVU9_9BASI</name>
<evidence type="ECO:0000256" key="1">
    <source>
        <dbReference type="SAM" id="MobiDB-lite"/>
    </source>
</evidence>
<sequence length="206" mass="22827">MEPVVTLFEVERFDTGCPDGSSSWMQSRTPRSGPAESSSSSTIRCRGDINRSNPLITTGHTLSLTLQPPEWMWTPLTRVDKYREAFCTPITLSLVKCPPDRPSRRAYTPIECSSATFYHRTSMRKTCTTSGSKSRDSYAGFPPPPPSMESAPPRLPTKNPASGGTAMERHQDKLVTTGLLFFNIYFAPGSSSDLNINHNFWANVIC</sequence>
<reference evidence="2 3" key="1">
    <citation type="submission" date="2017-11" db="EMBL/GenBank/DDBJ databases">
        <title>De novo assembly and phasing of dikaryotic genomes from two isolates of Puccinia coronata f. sp. avenae, the causal agent of oat crown rust.</title>
        <authorList>
            <person name="Miller M.E."/>
            <person name="Zhang Y."/>
            <person name="Omidvar V."/>
            <person name="Sperschneider J."/>
            <person name="Schwessinger B."/>
            <person name="Raley C."/>
            <person name="Palmer J.M."/>
            <person name="Garnica D."/>
            <person name="Upadhyaya N."/>
            <person name="Rathjen J."/>
            <person name="Taylor J.M."/>
            <person name="Park R.F."/>
            <person name="Dodds P.N."/>
            <person name="Hirsch C.D."/>
            <person name="Kianian S.F."/>
            <person name="Figueroa M."/>
        </authorList>
    </citation>
    <scope>NUCLEOTIDE SEQUENCE [LARGE SCALE GENOMIC DNA]</scope>
    <source>
        <strain evidence="2">12NC29</strain>
    </source>
</reference>
<protein>
    <submittedName>
        <fullName evidence="2">Uncharacterized protein</fullName>
    </submittedName>
</protein>
<organism evidence="2 3">
    <name type="scientific">Puccinia coronata f. sp. avenae</name>
    <dbReference type="NCBI Taxonomy" id="200324"/>
    <lineage>
        <taxon>Eukaryota</taxon>
        <taxon>Fungi</taxon>
        <taxon>Dikarya</taxon>
        <taxon>Basidiomycota</taxon>
        <taxon>Pucciniomycotina</taxon>
        <taxon>Pucciniomycetes</taxon>
        <taxon>Pucciniales</taxon>
        <taxon>Pucciniaceae</taxon>
        <taxon>Puccinia</taxon>
    </lineage>
</organism>
<dbReference type="EMBL" id="PGCJ01000164">
    <property type="protein sequence ID" value="PLW41881.1"/>
    <property type="molecule type" value="Genomic_DNA"/>
</dbReference>
<keyword evidence="3" id="KW-1185">Reference proteome</keyword>
<accession>A0A2N5UVU9</accession>
<evidence type="ECO:0000313" key="2">
    <source>
        <dbReference type="EMBL" id="PLW41881.1"/>
    </source>
</evidence>
<dbReference type="OrthoDB" id="196547at2759"/>
<dbReference type="AlphaFoldDB" id="A0A2N5UVU9"/>
<comment type="caution">
    <text evidence="2">The sequence shown here is derived from an EMBL/GenBank/DDBJ whole genome shotgun (WGS) entry which is preliminary data.</text>
</comment>
<feature type="region of interest" description="Disordered" evidence="1">
    <location>
        <begin position="126"/>
        <end position="166"/>
    </location>
</feature>
<gene>
    <name evidence="2" type="ORF">PCANC_11048</name>
</gene>
<feature type="region of interest" description="Disordered" evidence="1">
    <location>
        <begin position="18"/>
        <end position="44"/>
    </location>
</feature>
<proteinExistence type="predicted"/>
<feature type="compositionally biased region" description="Polar residues" evidence="1">
    <location>
        <begin position="20"/>
        <end position="30"/>
    </location>
</feature>